<dbReference type="RefSeq" id="WP_110369196.1">
    <property type="nucleotide sequence ID" value="NZ_CP029287.2"/>
</dbReference>
<gene>
    <name evidence="3" type="primary">mtnA</name>
    <name evidence="3" type="ORF">DFR87_06830</name>
</gene>
<dbReference type="SUPFAM" id="SSF100950">
    <property type="entry name" value="NagB/RpiA/CoA transferase-like"/>
    <property type="match status" value="1"/>
</dbReference>
<dbReference type="FunFam" id="3.40.50.10470:FF:000006">
    <property type="entry name" value="Methylthioribose-1-phosphate isomerase"/>
    <property type="match status" value="1"/>
</dbReference>
<dbReference type="PANTHER" id="PTHR43475">
    <property type="entry name" value="METHYLTHIORIBOSE-1-PHOSPHATE ISOMERASE"/>
    <property type="match status" value="1"/>
</dbReference>
<dbReference type="InterPro" id="IPR005251">
    <property type="entry name" value="IF-M1Pi"/>
</dbReference>
<reference evidence="3" key="1">
    <citation type="submission" date="2018-05" db="EMBL/GenBank/DDBJ databases">
        <title>Complete Genome Sequences of Extremely Thermoacidophilic, Metal-Mobilizing Type-Strain Members of the Archaeal Family Sulfolobaceae: Acidianus brierleyi DSM-1651T, Acidianus sulfidivorans DSM-18786T, Metallosphaera hakonensis DSM-7519T, and Metallosphaera prunae DSM-10039T.</title>
        <authorList>
            <person name="Counts J.A."/>
            <person name="Kelly R.M."/>
        </authorList>
    </citation>
    <scope>NUCLEOTIDE SEQUENCE [LARGE SCALE GENOMIC DNA]</scope>
    <source>
        <strain evidence="3">HO1-1</strain>
    </source>
</reference>
<dbReference type="OrthoDB" id="45195at2157"/>
<sequence>MSNLRKISDIVPLRFENGKVIWLNTKAIPWKEEYKESRNYEDVAKAIETMEVRGAPAIGVMAAFGVAAAVYNSQGNISELYDVALRAIDRLSKTRPTAYNLFWALDRMKGKASTLLSDNVSPNEFRQELVNEALQIQREDIEINKKMGEVGSRVIKDGDVILTHCNTGSLATAGFGTALGVIRSAWLQGKNIRVIATETRPLLQGARLTMWELSKDGIPSKLITDNMVAYAMKYEGVTKVILGADRILTSGYVANKIGTYGISILAKYHGADFYVVAPTSTIDRTEAKDIVIEKRKPDEVKTVLNLVDITVKDVEVLNPAFDVTPPELITGIITEKGIAYPPFKESLKKFIQESG</sequence>
<feature type="binding site" evidence="2">
    <location>
        <position position="204"/>
    </location>
    <ligand>
        <name>substrate</name>
    </ligand>
</feature>
<dbReference type="AlphaFoldDB" id="A0A2U9IU03"/>
<dbReference type="InterPro" id="IPR011559">
    <property type="entry name" value="Initiation_fac_2B_a/b/d"/>
</dbReference>
<dbReference type="STRING" id="1293036.GCA_001315825_00409"/>
<evidence type="ECO:0000313" key="3">
    <source>
        <dbReference type="EMBL" id="AWR99455.1"/>
    </source>
</evidence>
<dbReference type="GO" id="GO:0046523">
    <property type="term" value="F:S-methyl-5-thioribose-1-phosphate isomerase activity"/>
    <property type="evidence" value="ECO:0007669"/>
    <property type="project" value="UniProtKB-UniRule"/>
</dbReference>
<keyword evidence="1 2" id="KW-0413">Isomerase</keyword>
<dbReference type="InterPro" id="IPR037171">
    <property type="entry name" value="NagB/RpiA_transferase-like"/>
</dbReference>
<dbReference type="HAMAP" id="MF_01678">
    <property type="entry name" value="Salvage_MtnA"/>
    <property type="match status" value="1"/>
</dbReference>
<protein>
    <recommendedName>
        <fullName evidence="2">Putative methylthioribose-1-phosphate isomerase</fullName>
        <shortName evidence="2">M1Pi</shortName>
        <shortName evidence="2">MTR-1-P isomerase</shortName>
        <ecNumber evidence="2">5.3.1.23</ecNumber>
    </recommendedName>
    <alternativeName>
        <fullName evidence="2">MTNA-like protein</fullName>
        <shortName evidence="2">aMTNA</shortName>
    </alternativeName>
    <alternativeName>
        <fullName evidence="2">S-methyl-5-thioribose-1-phosphate isomerase</fullName>
    </alternativeName>
</protein>
<dbReference type="PANTHER" id="PTHR43475:SF1">
    <property type="entry name" value="METHYLTHIORIBOSE-1-PHOSPHATE ISOMERASE"/>
    <property type="match status" value="1"/>
</dbReference>
<keyword evidence="4" id="KW-1185">Reference proteome</keyword>
<dbReference type="EMBL" id="CP029287">
    <property type="protein sequence ID" value="AWR99455.1"/>
    <property type="molecule type" value="Genomic_DNA"/>
</dbReference>
<accession>A0A2U9IU03</accession>
<organism evidence="3 4">
    <name type="scientific">Metallosphaera hakonensis JCM 8857 = DSM 7519</name>
    <dbReference type="NCBI Taxonomy" id="1293036"/>
    <lineage>
        <taxon>Archaea</taxon>
        <taxon>Thermoproteota</taxon>
        <taxon>Thermoprotei</taxon>
        <taxon>Sulfolobales</taxon>
        <taxon>Sulfolobaceae</taxon>
        <taxon>Metallosphaera</taxon>
    </lineage>
</organism>
<dbReference type="InterPro" id="IPR000649">
    <property type="entry name" value="IF-2B-related"/>
</dbReference>
<evidence type="ECO:0000313" key="4">
    <source>
        <dbReference type="Proteomes" id="UP000247586"/>
    </source>
</evidence>
<dbReference type="InterPro" id="IPR027363">
    <property type="entry name" value="M1Pi_N"/>
</dbReference>
<feature type="binding site" evidence="2">
    <location>
        <begin position="53"/>
        <end position="55"/>
    </location>
    <ligand>
        <name>substrate</name>
    </ligand>
</feature>
<dbReference type="NCBIfam" id="NF004326">
    <property type="entry name" value="PRK05720.1"/>
    <property type="match status" value="1"/>
</dbReference>
<comment type="similarity">
    <text evidence="2">Belongs to the EIF-2B alpha/beta/delta subunits family. MtnA subfamily.</text>
</comment>
<dbReference type="EC" id="5.3.1.23" evidence="2"/>
<feature type="active site" description="Proton donor" evidence="2">
    <location>
        <position position="245"/>
    </location>
</feature>
<dbReference type="GO" id="GO:0019509">
    <property type="term" value="P:L-methionine salvage from methylthioadenosine"/>
    <property type="evidence" value="ECO:0007669"/>
    <property type="project" value="UniProtKB-UniRule"/>
</dbReference>
<dbReference type="NCBIfam" id="TIGR00524">
    <property type="entry name" value="eIF-2B_rel"/>
    <property type="match status" value="1"/>
</dbReference>
<comment type="catalytic activity">
    <reaction evidence="2">
        <text>5-(methylsulfanyl)-alpha-D-ribose 1-phosphate = 5-(methylsulfanyl)-D-ribulose 1-phosphate</text>
        <dbReference type="Rhea" id="RHEA:19989"/>
        <dbReference type="ChEBI" id="CHEBI:58533"/>
        <dbReference type="ChEBI" id="CHEBI:58548"/>
        <dbReference type="EC" id="5.3.1.23"/>
    </reaction>
</comment>
<proteinExistence type="inferred from homology"/>
<dbReference type="KEGG" id="mhk:DFR87_06830"/>
<dbReference type="InterPro" id="IPR042529">
    <property type="entry name" value="IF_2B-like_C"/>
</dbReference>
<dbReference type="GeneID" id="36835042"/>
<feature type="site" description="Transition state stabilizer" evidence="2">
    <location>
        <position position="165"/>
    </location>
</feature>
<keyword evidence="2" id="KW-0028">Amino-acid biosynthesis</keyword>
<dbReference type="NCBIfam" id="TIGR00512">
    <property type="entry name" value="salvage_mtnA"/>
    <property type="match status" value="1"/>
</dbReference>
<dbReference type="Proteomes" id="UP000247586">
    <property type="component" value="Chromosome"/>
</dbReference>
<keyword evidence="2" id="KW-0486">Methionine biosynthesis</keyword>
<dbReference type="Gene3D" id="1.20.120.420">
    <property type="entry name" value="translation initiation factor eif-2b, domain 1"/>
    <property type="match status" value="1"/>
</dbReference>
<name>A0A2U9IU03_9CREN</name>
<feature type="binding site" evidence="2">
    <location>
        <begin position="255"/>
        <end position="256"/>
    </location>
    <ligand>
        <name>substrate</name>
    </ligand>
</feature>
<comment type="function">
    <text evidence="2">Catalyzes the interconversion of methylthioribose-1-phosphate (MTR-1-P) into methylthioribulose-1-phosphate (MTRu-1-P).</text>
</comment>
<dbReference type="Pfam" id="PF01008">
    <property type="entry name" value="IF-2B"/>
    <property type="match status" value="1"/>
</dbReference>
<evidence type="ECO:0000256" key="1">
    <source>
        <dbReference type="ARBA" id="ARBA00023235"/>
    </source>
</evidence>
<dbReference type="Gene3D" id="3.40.50.10470">
    <property type="entry name" value="Translation initiation factor eif-2b, domain 2"/>
    <property type="match status" value="1"/>
</dbReference>
<evidence type="ECO:0000256" key="2">
    <source>
        <dbReference type="HAMAP-Rule" id="MF_01678"/>
    </source>
</evidence>
<feature type="binding site" evidence="2">
    <location>
        <position position="95"/>
    </location>
    <ligand>
        <name>substrate</name>
    </ligand>
</feature>
<dbReference type="FunFam" id="1.20.120.420:FF:000003">
    <property type="entry name" value="Methylthioribose-1-phosphate isomerase"/>
    <property type="match status" value="1"/>
</dbReference>